<keyword evidence="3 5" id="KW-0964">Secreted</keyword>
<dbReference type="InterPro" id="IPR031825">
    <property type="entry name" value="RXLR"/>
</dbReference>
<evidence type="ECO:0000256" key="1">
    <source>
        <dbReference type="ARBA" id="ARBA00004613"/>
    </source>
</evidence>
<dbReference type="AlphaFoldDB" id="A0A8T1WM41"/>
<feature type="chain" id="PRO_5044965859" description="RxLR effector protein" evidence="5">
    <location>
        <begin position="21"/>
        <end position="249"/>
    </location>
</feature>
<dbReference type="EMBL" id="JAGDFL010000274">
    <property type="protein sequence ID" value="KAG7394405.1"/>
    <property type="molecule type" value="Genomic_DNA"/>
</dbReference>
<name>A0A8T1WM41_9STRA</name>
<protein>
    <recommendedName>
        <fullName evidence="5">RxLR effector protein</fullName>
    </recommendedName>
</protein>
<comment type="subcellular location">
    <subcellularLocation>
        <location evidence="1 5">Secreted</location>
    </subcellularLocation>
</comment>
<dbReference type="Proteomes" id="UP000693981">
    <property type="component" value="Unassembled WGS sequence"/>
</dbReference>
<feature type="signal peptide" evidence="5">
    <location>
        <begin position="1"/>
        <end position="20"/>
    </location>
</feature>
<comment type="caution">
    <text evidence="6">The sequence shown here is derived from an EMBL/GenBank/DDBJ whole genome shotgun (WGS) entry which is preliminary data.</text>
</comment>
<accession>A0A8T1WM41</accession>
<comment type="domain">
    <text evidence="5">The RxLR-dEER motif acts to carry the protein into the host cell cytoplasm through binding to cell surface phosphatidylinositol-3-phosphate.</text>
</comment>
<reference evidence="6" key="1">
    <citation type="submission" date="2021-02" db="EMBL/GenBank/DDBJ databases">
        <authorList>
            <person name="Palmer J.M."/>
        </authorList>
    </citation>
    <scope>NUCLEOTIDE SEQUENCE</scope>
    <source>
        <strain evidence="6">SCRP23</strain>
    </source>
</reference>
<keyword evidence="7" id="KW-1185">Reference proteome</keyword>
<keyword evidence="4 5" id="KW-0732">Signal</keyword>
<comment type="function">
    <text evidence="5">Effector that suppresses plant defense responses during pathogen infection.</text>
</comment>
<comment type="similarity">
    <text evidence="2 5">Belongs to the RxLR effector family.</text>
</comment>
<evidence type="ECO:0000256" key="2">
    <source>
        <dbReference type="ARBA" id="ARBA00010400"/>
    </source>
</evidence>
<evidence type="ECO:0000256" key="3">
    <source>
        <dbReference type="ARBA" id="ARBA00022525"/>
    </source>
</evidence>
<evidence type="ECO:0000313" key="7">
    <source>
        <dbReference type="Proteomes" id="UP000693981"/>
    </source>
</evidence>
<dbReference type="Pfam" id="PF16810">
    <property type="entry name" value="RXLR"/>
    <property type="match status" value="1"/>
</dbReference>
<gene>
    <name evidence="6" type="ORF">PHYBOEH_005212</name>
</gene>
<evidence type="ECO:0000256" key="5">
    <source>
        <dbReference type="RuleBase" id="RU367124"/>
    </source>
</evidence>
<evidence type="ECO:0000256" key="4">
    <source>
        <dbReference type="ARBA" id="ARBA00022729"/>
    </source>
</evidence>
<organism evidence="6 7">
    <name type="scientific">Phytophthora boehmeriae</name>
    <dbReference type="NCBI Taxonomy" id="109152"/>
    <lineage>
        <taxon>Eukaryota</taxon>
        <taxon>Sar</taxon>
        <taxon>Stramenopiles</taxon>
        <taxon>Oomycota</taxon>
        <taxon>Peronosporomycetes</taxon>
        <taxon>Peronosporales</taxon>
        <taxon>Peronosporaceae</taxon>
        <taxon>Phytophthora</taxon>
    </lineage>
</organism>
<sequence length="249" mass="29129">MRVPAILLLVVIIFLHCCDALPIFRREAVDRVRMLRVEETKGSTDEEKGIGISSLTKKLFESKAKTATSEKVDQWVKAKKSRSTVLKKLGLKKLSMEAERNHPNYKYLKEFEYKDEGRTLDKFVSLRVPTSFVWEELYLRRTSFTSAQFKEMKRSDDYRMFKRYAEKYDNAVYTNKIKPSFVGPPTGGYPAEWATKVELWAEAGRPGWYVKKMLGHGVNPYWKVNLPYYNEFLARKFVLALAKNKKKKQ</sequence>
<evidence type="ECO:0000313" key="6">
    <source>
        <dbReference type="EMBL" id="KAG7394405.1"/>
    </source>
</evidence>
<dbReference type="OrthoDB" id="128682at2759"/>
<proteinExistence type="inferred from homology"/>